<evidence type="ECO:0000313" key="2">
    <source>
        <dbReference type="EMBL" id="SIT96852.1"/>
    </source>
</evidence>
<evidence type="ECO:0000313" key="3">
    <source>
        <dbReference type="Proteomes" id="UP000187261"/>
    </source>
</evidence>
<keyword evidence="3" id="KW-1185">Reference proteome</keyword>
<proteinExistence type="predicted"/>
<dbReference type="AlphaFoldDB" id="A0A1U7PY19"/>
<accession>A0A1U7PY19</accession>
<name>A0A1U7PY19_9FLAO</name>
<evidence type="ECO:0000256" key="1">
    <source>
        <dbReference type="SAM" id="Coils"/>
    </source>
</evidence>
<sequence length="268" mass="31902">MKQIITILLFFFIHTVYHGQSVKKLNDPAIVSQEKRAVFESWGDWRPYPKYNFLGIQTNFAYATVWGMWSPRINQDYKDGADLRPLKPNGTEVQRLATVKVEESKAEQIKTEYDTIYKRNIQDFAHWTATTVDADPLWLLYYKTMLRPLNEFPDDPQTAQDWGIIDPEVFKIMQWSGKIDRLKEKLDLLKEKYKMSRTMDMPRGKRFLMYHETLIGWRELLTTIRNNDKTMSLSMSYKKKVDEIKKIFQPQTDREIVASIMTKYKNQF</sequence>
<protein>
    <submittedName>
        <fullName evidence="2">Uncharacterized protein</fullName>
    </submittedName>
</protein>
<keyword evidence="1" id="KW-0175">Coiled coil</keyword>
<gene>
    <name evidence="2" type="ORF">SAMN05660493_01547</name>
</gene>
<dbReference type="RefSeq" id="WP_076783049.1">
    <property type="nucleotide sequence ID" value="NZ_FTPU01000013.1"/>
</dbReference>
<organism evidence="2 3">
    <name type="scientific">Epilithonimonas bovis DSM 19482</name>
    <dbReference type="NCBI Taxonomy" id="1121284"/>
    <lineage>
        <taxon>Bacteria</taxon>
        <taxon>Pseudomonadati</taxon>
        <taxon>Bacteroidota</taxon>
        <taxon>Flavobacteriia</taxon>
        <taxon>Flavobacteriales</taxon>
        <taxon>Weeksellaceae</taxon>
        <taxon>Chryseobacterium group</taxon>
        <taxon>Epilithonimonas</taxon>
    </lineage>
</organism>
<dbReference type="EMBL" id="FTPU01000013">
    <property type="protein sequence ID" value="SIT96852.1"/>
    <property type="molecule type" value="Genomic_DNA"/>
</dbReference>
<dbReference type="STRING" id="1121284.SAMN05660493_01547"/>
<feature type="coiled-coil region" evidence="1">
    <location>
        <begin position="172"/>
        <end position="199"/>
    </location>
</feature>
<dbReference type="OrthoDB" id="1265092at2"/>
<reference evidence="3" key="1">
    <citation type="submission" date="2016-10" db="EMBL/GenBank/DDBJ databases">
        <authorList>
            <person name="Varghese N."/>
            <person name="Submissions S."/>
        </authorList>
    </citation>
    <scope>NUCLEOTIDE SEQUENCE [LARGE SCALE GENOMIC DNA]</scope>
    <source>
        <strain evidence="3">DSM 19482</strain>
    </source>
</reference>
<dbReference type="Proteomes" id="UP000187261">
    <property type="component" value="Unassembled WGS sequence"/>
</dbReference>